<evidence type="ECO:0000256" key="6">
    <source>
        <dbReference type="SAM" id="Phobius"/>
    </source>
</evidence>
<dbReference type="GO" id="GO:0005886">
    <property type="term" value="C:plasma membrane"/>
    <property type="evidence" value="ECO:0007669"/>
    <property type="project" value="UniProtKB-SubCell"/>
</dbReference>
<dbReference type="InterPro" id="IPR001123">
    <property type="entry name" value="LeuE-type"/>
</dbReference>
<organism evidence="7 8">
    <name type="scientific">Flavobacterium laiguense</name>
    <dbReference type="NCBI Taxonomy" id="2169409"/>
    <lineage>
        <taxon>Bacteria</taxon>
        <taxon>Pseudomonadati</taxon>
        <taxon>Bacteroidota</taxon>
        <taxon>Flavobacteriia</taxon>
        <taxon>Flavobacteriales</taxon>
        <taxon>Flavobacteriaceae</taxon>
        <taxon>Flavobacterium</taxon>
    </lineage>
</organism>
<evidence type="ECO:0000313" key="8">
    <source>
        <dbReference type="Proteomes" id="UP000245618"/>
    </source>
</evidence>
<reference evidence="7 8" key="1">
    <citation type="submission" date="2018-04" db="EMBL/GenBank/DDBJ databases">
        <title>Flavobacterium sp. nov., isolated from glacier ice.</title>
        <authorList>
            <person name="Liu Q."/>
            <person name="Xin Y.-H."/>
        </authorList>
    </citation>
    <scope>NUCLEOTIDE SEQUENCE [LARGE SCALE GENOMIC DNA]</scope>
    <source>
        <strain evidence="7 8">LB2P30</strain>
    </source>
</reference>
<proteinExistence type="predicted"/>
<feature type="transmembrane region" description="Helical" evidence="6">
    <location>
        <begin position="149"/>
        <end position="168"/>
    </location>
</feature>
<feature type="transmembrane region" description="Helical" evidence="6">
    <location>
        <begin position="40"/>
        <end position="65"/>
    </location>
</feature>
<keyword evidence="4 6" id="KW-1133">Transmembrane helix</keyword>
<dbReference type="RefSeq" id="WP_116759487.1">
    <property type="nucleotide sequence ID" value="NZ_QCZH01000001.1"/>
</dbReference>
<name>A0A2U1K1C1_9FLAO</name>
<dbReference type="AlphaFoldDB" id="A0A2U1K1C1"/>
<comment type="subcellular location">
    <subcellularLocation>
        <location evidence="1">Cell membrane</location>
        <topology evidence="1">Multi-pass membrane protein</topology>
    </subcellularLocation>
</comment>
<dbReference type="Proteomes" id="UP000245618">
    <property type="component" value="Unassembled WGS sequence"/>
</dbReference>
<gene>
    <name evidence="7" type="ORF">DB891_00415</name>
</gene>
<keyword evidence="8" id="KW-1185">Reference proteome</keyword>
<comment type="caution">
    <text evidence="7">The sequence shown here is derived from an EMBL/GenBank/DDBJ whole genome shotgun (WGS) entry which is preliminary data.</text>
</comment>
<feature type="transmembrane region" description="Helical" evidence="6">
    <location>
        <begin position="113"/>
        <end position="137"/>
    </location>
</feature>
<keyword evidence="2" id="KW-1003">Cell membrane</keyword>
<dbReference type="GO" id="GO:0006865">
    <property type="term" value="P:amino acid transport"/>
    <property type="evidence" value="ECO:0007669"/>
    <property type="project" value="InterPro"/>
</dbReference>
<keyword evidence="3 6" id="KW-0812">Transmembrane</keyword>
<sequence>MAIVFPFFFGFIAAAVGITPPGLINMTAAKVSLKDGRNEAISFAIGATIIVFFQTFLALLFANFIDSRPDIINKLQEFGLFIFIALTIYFFWKAKRPKSAKSETKTRSKTNRFFLGMLLSVLNLFPIPYYVFISITLSSYGYFFFDKGFILSFVSGVVIGSFLVFYLYILFFKKRESKSSFLMNNGNYIIGTITGLVSLFTLFKLITVYLG</sequence>
<evidence type="ECO:0000256" key="5">
    <source>
        <dbReference type="ARBA" id="ARBA00023136"/>
    </source>
</evidence>
<accession>A0A2U1K1C1</accession>
<dbReference type="OrthoDB" id="1451945at2"/>
<feature type="transmembrane region" description="Helical" evidence="6">
    <location>
        <begin position="6"/>
        <end position="28"/>
    </location>
</feature>
<evidence type="ECO:0000313" key="7">
    <source>
        <dbReference type="EMBL" id="PWA11320.1"/>
    </source>
</evidence>
<protein>
    <submittedName>
        <fullName evidence="7">Lysine transporter LysE</fullName>
    </submittedName>
</protein>
<evidence type="ECO:0000256" key="1">
    <source>
        <dbReference type="ARBA" id="ARBA00004651"/>
    </source>
</evidence>
<feature type="transmembrane region" description="Helical" evidence="6">
    <location>
        <begin position="188"/>
        <end position="210"/>
    </location>
</feature>
<evidence type="ECO:0000256" key="2">
    <source>
        <dbReference type="ARBA" id="ARBA00022475"/>
    </source>
</evidence>
<evidence type="ECO:0000256" key="3">
    <source>
        <dbReference type="ARBA" id="ARBA00022692"/>
    </source>
</evidence>
<dbReference type="EMBL" id="QCZH01000001">
    <property type="protein sequence ID" value="PWA11320.1"/>
    <property type="molecule type" value="Genomic_DNA"/>
</dbReference>
<feature type="transmembrane region" description="Helical" evidence="6">
    <location>
        <begin position="71"/>
        <end position="92"/>
    </location>
</feature>
<keyword evidence="5 6" id="KW-0472">Membrane</keyword>
<dbReference type="Pfam" id="PF01810">
    <property type="entry name" value="LysE"/>
    <property type="match status" value="1"/>
</dbReference>
<evidence type="ECO:0000256" key="4">
    <source>
        <dbReference type="ARBA" id="ARBA00022989"/>
    </source>
</evidence>